<reference evidence="3 4" key="1">
    <citation type="submission" date="2009-01" db="EMBL/GenBank/DDBJ databases">
        <title>Complete sequence of chromosome of Methylobacterium nodulans ORS 2060.</title>
        <authorList>
            <consortium name="US DOE Joint Genome Institute"/>
            <person name="Lucas S."/>
            <person name="Copeland A."/>
            <person name="Lapidus A."/>
            <person name="Glavina del Rio T."/>
            <person name="Dalin E."/>
            <person name="Tice H."/>
            <person name="Bruce D."/>
            <person name="Goodwin L."/>
            <person name="Pitluck S."/>
            <person name="Sims D."/>
            <person name="Brettin T."/>
            <person name="Detter J.C."/>
            <person name="Han C."/>
            <person name="Larimer F."/>
            <person name="Land M."/>
            <person name="Hauser L."/>
            <person name="Kyrpides N."/>
            <person name="Ivanova N."/>
            <person name="Marx C.J."/>
            <person name="Richardson P."/>
        </authorList>
    </citation>
    <scope>NUCLEOTIDE SEQUENCE [LARGE SCALE GENOMIC DNA]</scope>
    <source>
        <strain evidence="4">LMG 21967 / CNCM I-2342 / ORS 2060</strain>
    </source>
</reference>
<feature type="signal peptide" evidence="2">
    <location>
        <begin position="1"/>
        <end position="22"/>
    </location>
</feature>
<name>B8IC26_METNO</name>
<feature type="compositionally biased region" description="Basic and acidic residues" evidence="1">
    <location>
        <begin position="68"/>
        <end position="77"/>
    </location>
</feature>
<dbReference type="eggNOG" id="ENOG5030ZTT">
    <property type="taxonomic scope" value="Bacteria"/>
</dbReference>
<feature type="region of interest" description="Disordered" evidence="1">
    <location>
        <begin position="68"/>
        <end position="87"/>
    </location>
</feature>
<accession>B8IC26</accession>
<gene>
    <name evidence="3" type="ordered locus">Mnod_6427</name>
</gene>
<evidence type="ECO:0000313" key="4">
    <source>
        <dbReference type="Proteomes" id="UP000008207"/>
    </source>
</evidence>
<dbReference type="AlphaFoldDB" id="B8IC26"/>
<feature type="chain" id="PRO_5002874427" description="Secreted protein" evidence="2">
    <location>
        <begin position="23"/>
        <end position="87"/>
    </location>
</feature>
<evidence type="ECO:0000256" key="2">
    <source>
        <dbReference type="SAM" id="SignalP"/>
    </source>
</evidence>
<dbReference type="RefSeq" id="WP_015932786.1">
    <property type="nucleotide sequence ID" value="NC_011894.1"/>
</dbReference>
<evidence type="ECO:0000256" key="1">
    <source>
        <dbReference type="SAM" id="MobiDB-lite"/>
    </source>
</evidence>
<keyword evidence="2" id="KW-0732">Signal</keyword>
<dbReference type="Proteomes" id="UP000008207">
    <property type="component" value="Chromosome"/>
</dbReference>
<dbReference type="KEGG" id="mno:Mnod_6427"/>
<keyword evidence="4" id="KW-1185">Reference proteome</keyword>
<proteinExistence type="predicted"/>
<feature type="compositionally biased region" description="Polar residues" evidence="1">
    <location>
        <begin position="41"/>
        <end position="50"/>
    </location>
</feature>
<dbReference type="HOGENOM" id="CLU_188363_0_0_5"/>
<sequence length="87" mass="9118">MMSAARILVVGGLLLLPVAAQAQADADRTGTGGGPGTTITAPYTRSTGQTVPRAGEADRALERRIDDLTREEKRDDAIDSSICTDCE</sequence>
<organism evidence="3 4">
    <name type="scientific">Methylobacterium nodulans (strain LMG 21967 / CNCM I-2342 / ORS 2060)</name>
    <dbReference type="NCBI Taxonomy" id="460265"/>
    <lineage>
        <taxon>Bacteria</taxon>
        <taxon>Pseudomonadati</taxon>
        <taxon>Pseudomonadota</taxon>
        <taxon>Alphaproteobacteria</taxon>
        <taxon>Hyphomicrobiales</taxon>
        <taxon>Methylobacteriaceae</taxon>
        <taxon>Methylobacterium</taxon>
    </lineage>
</organism>
<evidence type="ECO:0008006" key="5">
    <source>
        <dbReference type="Google" id="ProtNLM"/>
    </source>
</evidence>
<feature type="region of interest" description="Disordered" evidence="1">
    <location>
        <begin position="24"/>
        <end position="59"/>
    </location>
</feature>
<evidence type="ECO:0000313" key="3">
    <source>
        <dbReference type="EMBL" id="ACL61208.1"/>
    </source>
</evidence>
<protein>
    <recommendedName>
        <fullName evidence="5">Secreted protein</fullName>
    </recommendedName>
</protein>
<dbReference type="EMBL" id="CP001349">
    <property type="protein sequence ID" value="ACL61208.1"/>
    <property type="molecule type" value="Genomic_DNA"/>
</dbReference>